<feature type="region of interest" description="Disordered" evidence="1">
    <location>
        <begin position="1"/>
        <end position="43"/>
    </location>
</feature>
<dbReference type="OrthoDB" id="1740265at2759"/>
<keyword evidence="2" id="KW-0472">Membrane</keyword>
<dbReference type="GO" id="GO:1903801">
    <property type="term" value="P:L-leucine import across plasma membrane"/>
    <property type="evidence" value="ECO:0007669"/>
    <property type="project" value="TreeGrafter"/>
</dbReference>
<dbReference type="EMBL" id="JAERUA010000002">
    <property type="protein sequence ID" value="KAI1902841.1"/>
    <property type="molecule type" value="Genomic_DNA"/>
</dbReference>
<evidence type="ECO:0000256" key="2">
    <source>
        <dbReference type="SAM" id="Phobius"/>
    </source>
</evidence>
<evidence type="ECO:0000313" key="4">
    <source>
        <dbReference type="EMBL" id="KAI1902841.1"/>
    </source>
</evidence>
<dbReference type="GO" id="GO:0015173">
    <property type="term" value="F:aromatic amino acid transmembrane transporter activity"/>
    <property type="evidence" value="ECO:0007669"/>
    <property type="project" value="TreeGrafter"/>
</dbReference>
<keyword evidence="5" id="KW-1185">Reference proteome</keyword>
<feature type="domain" description="Glycosyl hydrolase family 13 catalytic" evidence="3">
    <location>
        <begin position="128"/>
        <end position="418"/>
    </location>
</feature>
<gene>
    <name evidence="4" type="ORF">AGOR_G00020330</name>
</gene>
<dbReference type="Pfam" id="PF16028">
    <property type="entry name" value="SLC3A2_N"/>
    <property type="match status" value="1"/>
</dbReference>
<evidence type="ECO:0000256" key="1">
    <source>
        <dbReference type="SAM" id="MobiDB-lite"/>
    </source>
</evidence>
<evidence type="ECO:0000313" key="5">
    <source>
        <dbReference type="Proteomes" id="UP000829720"/>
    </source>
</evidence>
<dbReference type="Proteomes" id="UP000829720">
    <property type="component" value="Unassembled WGS sequence"/>
</dbReference>
<dbReference type="Gene3D" id="3.20.20.80">
    <property type="entry name" value="Glycosidases"/>
    <property type="match status" value="1"/>
</dbReference>
<dbReference type="SUPFAM" id="SSF51445">
    <property type="entry name" value="(Trans)glycosidases"/>
    <property type="match status" value="1"/>
</dbReference>
<comment type="caution">
    <text evidence="4">The sequence shown here is derived from an EMBL/GenBank/DDBJ whole genome shotgun (WGS) entry which is preliminary data.</text>
</comment>
<dbReference type="InterPro" id="IPR013780">
    <property type="entry name" value="Glyco_hydro_b"/>
</dbReference>
<dbReference type="SMART" id="SM00642">
    <property type="entry name" value="Aamy"/>
    <property type="match status" value="1"/>
</dbReference>
<name>A0A8T3E0G7_9TELE</name>
<dbReference type="GO" id="GO:0015190">
    <property type="term" value="F:L-leucine transmembrane transporter activity"/>
    <property type="evidence" value="ECO:0007669"/>
    <property type="project" value="TreeGrafter"/>
</dbReference>
<organism evidence="4 5">
    <name type="scientific">Albula goreensis</name>
    <dbReference type="NCBI Taxonomy" id="1534307"/>
    <lineage>
        <taxon>Eukaryota</taxon>
        <taxon>Metazoa</taxon>
        <taxon>Chordata</taxon>
        <taxon>Craniata</taxon>
        <taxon>Vertebrata</taxon>
        <taxon>Euteleostomi</taxon>
        <taxon>Actinopterygii</taxon>
        <taxon>Neopterygii</taxon>
        <taxon>Teleostei</taxon>
        <taxon>Albuliformes</taxon>
        <taxon>Albulidae</taxon>
        <taxon>Albula</taxon>
    </lineage>
</organism>
<reference evidence="4" key="1">
    <citation type="submission" date="2021-01" db="EMBL/GenBank/DDBJ databases">
        <authorList>
            <person name="Zahm M."/>
            <person name="Roques C."/>
            <person name="Cabau C."/>
            <person name="Klopp C."/>
            <person name="Donnadieu C."/>
            <person name="Jouanno E."/>
            <person name="Lampietro C."/>
            <person name="Louis A."/>
            <person name="Herpin A."/>
            <person name="Echchiki A."/>
            <person name="Berthelot C."/>
            <person name="Parey E."/>
            <person name="Roest-Crollius H."/>
            <person name="Braasch I."/>
            <person name="Postlethwait J."/>
            <person name="Bobe J."/>
            <person name="Montfort J."/>
            <person name="Bouchez O."/>
            <person name="Begum T."/>
            <person name="Mejri S."/>
            <person name="Adams A."/>
            <person name="Chen W.-J."/>
            <person name="Guiguen Y."/>
        </authorList>
    </citation>
    <scope>NUCLEOTIDE SEQUENCE</scope>
    <source>
        <tissue evidence="4">Blood</tissue>
    </source>
</reference>
<keyword evidence="2" id="KW-1133">Transmembrane helix</keyword>
<dbReference type="Gene3D" id="2.60.40.1180">
    <property type="entry name" value="Golgi alpha-mannosidase II"/>
    <property type="match status" value="1"/>
</dbReference>
<feature type="compositionally biased region" description="Basic and acidic residues" evidence="1">
    <location>
        <begin position="1"/>
        <end position="21"/>
    </location>
</feature>
<dbReference type="GO" id="GO:0016324">
    <property type="term" value="C:apical plasma membrane"/>
    <property type="evidence" value="ECO:0007669"/>
    <property type="project" value="TreeGrafter"/>
</dbReference>
<dbReference type="Pfam" id="PF00128">
    <property type="entry name" value="Alpha-amylase"/>
    <property type="match status" value="1"/>
</dbReference>
<dbReference type="InterPro" id="IPR017853">
    <property type="entry name" value="GH"/>
</dbReference>
<dbReference type="InterPro" id="IPR031984">
    <property type="entry name" value="SLC3A2_N"/>
</dbReference>
<dbReference type="InterPro" id="IPR006047">
    <property type="entry name" value="GH13_cat_dom"/>
</dbReference>
<dbReference type="GO" id="GO:1904273">
    <property type="term" value="P:L-alanine import across plasma membrane"/>
    <property type="evidence" value="ECO:0007669"/>
    <property type="project" value="TreeGrafter"/>
</dbReference>
<dbReference type="AlphaFoldDB" id="A0A8T3E0G7"/>
<keyword evidence="2" id="KW-0812">Transmembrane</keyword>
<dbReference type="GO" id="GO:0015823">
    <property type="term" value="P:phenylalanine transport"/>
    <property type="evidence" value="ECO:0007669"/>
    <property type="project" value="TreeGrafter"/>
</dbReference>
<evidence type="ECO:0000259" key="3">
    <source>
        <dbReference type="SMART" id="SM00642"/>
    </source>
</evidence>
<feature type="transmembrane region" description="Helical" evidence="2">
    <location>
        <begin position="81"/>
        <end position="103"/>
    </location>
</feature>
<sequence length="512" mass="56464">MSKDSEVEMKDVELNELDQEKQPMTGEAAAENGDTISPTGTEKNGIVKVKIPEDEESKFTGLTKEELLQVAGTPGWVRTRWALLVLFWLGWLGMLAGAVAIIVQAPRCKPLPETNWWNLGPLYQVGDVAAFSENLGGLRAKLESLNQLKVKGLIVGPIHDAKADDPTSLDFVKIKAAAGTMEDFTNLIQTAHKNNIKVVLDLTPNYDGRQPWFANTSITDVAEKLKPALVFWDSKGVDGVLLSGIDRVVKGIPSQWGDIKTIAQNDTEGKRRALFGVTGETSVIDVSKLLNSSGVDLLLSGTLRAQKTGTDRAQVLQHLYSSHSQLALSWNLGDRSQGHLASVLGSEHLRMNQMLLFTLPGTPVFNYGDEIGLEDQENKFPKMVWDSPTAEETNSSAKADKDQREENRQFFKTLSDLRVKERSLLYGDFQLLHNSTDSLAYLRYWDQSPRFLAAFNWGADSVNLNLTHPLLPSSAKVKVSTDPNMKADSEVKLTELNLGSSQAVLLEFPYVA</sequence>
<accession>A0A8T3E0G7</accession>
<dbReference type="GO" id="GO:0016323">
    <property type="term" value="C:basolateral plasma membrane"/>
    <property type="evidence" value="ECO:0007669"/>
    <property type="project" value="TreeGrafter"/>
</dbReference>
<proteinExistence type="predicted"/>
<dbReference type="InterPro" id="IPR042280">
    <property type="entry name" value="SLC3A2"/>
</dbReference>
<dbReference type="PANTHER" id="PTHR46673">
    <property type="entry name" value="4F2 CELL-SURFACE ANTIGEN HEAVY CHAIN"/>
    <property type="match status" value="1"/>
</dbReference>
<dbReference type="PANTHER" id="PTHR46673:SF3">
    <property type="entry name" value="SOLUTE CARRIER FAMILY 3 (AMINO ACID TRANSPORTER HEAVY CHAIN), MEMBER 2A-RELATED"/>
    <property type="match status" value="1"/>
</dbReference>
<dbReference type="GO" id="GO:0015180">
    <property type="term" value="F:L-alanine transmembrane transporter activity"/>
    <property type="evidence" value="ECO:0007669"/>
    <property type="project" value="TreeGrafter"/>
</dbReference>
<dbReference type="GO" id="GO:0005975">
    <property type="term" value="P:carbohydrate metabolic process"/>
    <property type="evidence" value="ECO:0007669"/>
    <property type="project" value="InterPro"/>
</dbReference>
<protein>
    <recommendedName>
        <fullName evidence="3">Glycosyl hydrolase family 13 catalytic domain-containing protein</fullName>
    </recommendedName>
</protein>